<keyword evidence="1" id="KW-0106">Calcium</keyword>
<evidence type="ECO:0000259" key="2">
    <source>
        <dbReference type="PROSITE" id="PS50222"/>
    </source>
</evidence>
<dbReference type="PROSITE" id="PS50222">
    <property type="entry name" value="EF_HAND_2"/>
    <property type="match status" value="1"/>
</dbReference>
<dbReference type="GO" id="GO:0016301">
    <property type="term" value="F:kinase activity"/>
    <property type="evidence" value="ECO:0007669"/>
    <property type="project" value="UniProtKB-KW"/>
</dbReference>
<reference evidence="4" key="1">
    <citation type="submission" date="2025-08" db="UniProtKB">
        <authorList>
            <consortium name="RefSeq"/>
        </authorList>
    </citation>
    <scope>IDENTIFICATION</scope>
</reference>
<evidence type="ECO:0000313" key="3">
    <source>
        <dbReference type="Proteomes" id="UP000515154"/>
    </source>
</evidence>
<evidence type="ECO:0000313" key="4">
    <source>
        <dbReference type="RefSeq" id="XP_029643991.1"/>
    </source>
</evidence>
<keyword evidence="4" id="KW-0418">Kinase</keyword>
<feature type="domain" description="EF-hand" evidence="2">
    <location>
        <begin position="70"/>
        <end position="105"/>
    </location>
</feature>
<dbReference type="Gene3D" id="1.10.238.10">
    <property type="entry name" value="EF-hand"/>
    <property type="match status" value="1"/>
</dbReference>
<dbReference type="SMART" id="SM00054">
    <property type="entry name" value="EFh"/>
    <property type="match status" value="2"/>
</dbReference>
<proteinExistence type="predicted"/>
<keyword evidence="4" id="KW-0808">Transferase</keyword>
<dbReference type="Proteomes" id="UP000515154">
    <property type="component" value="Linkage group LG1"/>
</dbReference>
<protein>
    <submittedName>
        <fullName evidence="4">Calcium-dependent protein kinase 2</fullName>
    </submittedName>
</protein>
<dbReference type="AlphaFoldDB" id="A0A6P7T1V7"/>
<keyword evidence="3" id="KW-1185">Reference proteome</keyword>
<dbReference type="PROSITE" id="PS00018">
    <property type="entry name" value="EF_HAND_1"/>
    <property type="match status" value="1"/>
</dbReference>
<accession>A0A6P7T1V7</accession>
<sequence>MPGFGDCDKTGDGLCLDEFVNYLEREHHVKISKDIARDVFQKIDGRKVDDDRITWAEWEEFQNTTPFTQVKKEDLMKAFDDADKDGSGKLNSCEMLQKLKSKGYDRQDVTDIIKNIDLDNDSEINRNEWEKVVDEMIAKAN</sequence>
<dbReference type="KEGG" id="osn:115218362"/>
<dbReference type="GO" id="GO:0005509">
    <property type="term" value="F:calcium ion binding"/>
    <property type="evidence" value="ECO:0007669"/>
    <property type="project" value="InterPro"/>
</dbReference>
<dbReference type="InterPro" id="IPR011992">
    <property type="entry name" value="EF-hand-dom_pair"/>
</dbReference>
<evidence type="ECO:0000256" key="1">
    <source>
        <dbReference type="ARBA" id="ARBA00022837"/>
    </source>
</evidence>
<dbReference type="InterPro" id="IPR018247">
    <property type="entry name" value="EF_Hand_1_Ca_BS"/>
</dbReference>
<dbReference type="InterPro" id="IPR002048">
    <property type="entry name" value="EF_hand_dom"/>
</dbReference>
<gene>
    <name evidence="4" type="primary">LOC115218362</name>
</gene>
<name>A0A6P7T1V7_9MOLL</name>
<dbReference type="SUPFAM" id="SSF47473">
    <property type="entry name" value="EF-hand"/>
    <property type="match status" value="1"/>
</dbReference>
<dbReference type="Pfam" id="PF13499">
    <property type="entry name" value="EF-hand_7"/>
    <property type="match status" value="1"/>
</dbReference>
<organism evidence="3 4">
    <name type="scientific">Octopus sinensis</name>
    <name type="common">East Asian common octopus</name>
    <dbReference type="NCBI Taxonomy" id="2607531"/>
    <lineage>
        <taxon>Eukaryota</taxon>
        <taxon>Metazoa</taxon>
        <taxon>Spiralia</taxon>
        <taxon>Lophotrochozoa</taxon>
        <taxon>Mollusca</taxon>
        <taxon>Cephalopoda</taxon>
        <taxon>Coleoidea</taxon>
        <taxon>Octopodiformes</taxon>
        <taxon>Octopoda</taxon>
        <taxon>Incirrata</taxon>
        <taxon>Octopodidae</taxon>
        <taxon>Octopus</taxon>
    </lineage>
</organism>
<dbReference type="RefSeq" id="XP_029643991.1">
    <property type="nucleotide sequence ID" value="XM_029788131.2"/>
</dbReference>